<dbReference type="PANTHER" id="PTHR32322">
    <property type="entry name" value="INNER MEMBRANE TRANSPORTER"/>
    <property type="match status" value="1"/>
</dbReference>
<feature type="transmembrane region" description="Helical" evidence="6">
    <location>
        <begin position="255"/>
        <end position="274"/>
    </location>
</feature>
<evidence type="ECO:0000256" key="1">
    <source>
        <dbReference type="ARBA" id="ARBA00004127"/>
    </source>
</evidence>
<feature type="domain" description="EamA" evidence="7">
    <location>
        <begin position="22"/>
        <end position="150"/>
    </location>
</feature>
<feature type="transmembrane region" description="Helical" evidence="6">
    <location>
        <begin position="280"/>
        <end position="297"/>
    </location>
</feature>
<gene>
    <name evidence="8" type="ORF">QOZ95_004869</name>
</gene>
<comment type="similarity">
    <text evidence="2">Belongs to the EamA transporter family.</text>
</comment>
<dbReference type="Gene3D" id="1.10.3730.20">
    <property type="match status" value="1"/>
</dbReference>
<dbReference type="Pfam" id="PF00892">
    <property type="entry name" value="EamA"/>
    <property type="match status" value="2"/>
</dbReference>
<dbReference type="InterPro" id="IPR037185">
    <property type="entry name" value="EmrE-like"/>
</dbReference>
<dbReference type="InterPro" id="IPR050638">
    <property type="entry name" value="AA-Vitamin_Transporters"/>
</dbReference>
<dbReference type="InterPro" id="IPR000620">
    <property type="entry name" value="EamA_dom"/>
</dbReference>
<dbReference type="Proteomes" id="UP001242811">
    <property type="component" value="Unassembled WGS sequence"/>
</dbReference>
<dbReference type="SUPFAM" id="SSF103481">
    <property type="entry name" value="Multidrug resistance efflux transporter EmrE"/>
    <property type="match status" value="2"/>
</dbReference>
<feature type="transmembrane region" description="Helical" evidence="6">
    <location>
        <begin position="162"/>
        <end position="180"/>
    </location>
</feature>
<feature type="transmembrane region" description="Helical" evidence="6">
    <location>
        <begin position="223"/>
        <end position="243"/>
    </location>
</feature>
<dbReference type="EMBL" id="JAUSWA010000041">
    <property type="protein sequence ID" value="MDQ0496679.1"/>
    <property type="molecule type" value="Genomic_DNA"/>
</dbReference>
<comment type="caution">
    <text evidence="8">The sequence shown here is derived from an EMBL/GenBank/DDBJ whole genome shotgun (WGS) entry which is preliminary data.</text>
</comment>
<feature type="transmembrane region" description="Helical" evidence="6">
    <location>
        <begin position="192"/>
        <end position="211"/>
    </location>
</feature>
<evidence type="ECO:0000256" key="6">
    <source>
        <dbReference type="SAM" id="Phobius"/>
    </source>
</evidence>
<keyword evidence="9" id="KW-1185">Reference proteome</keyword>
<keyword evidence="4 6" id="KW-1133">Transmembrane helix</keyword>
<feature type="transmembrane region" description="Helical" evidence="6">
    <location>
        <begin position="107"/>
        <end position="127"/>
    </location>
</feature>
<dbReference type="PANTHER" id="PTHR32322:SF2">
    <property type="entry name" value="EAMA DOMAIN-CONTAINING PROTEIN"/>
    <property type="match status" value="1"/>
</dbReference>
<proteinExistence type="inferred from homology"/>
<evidence type="ECO:0000313" key="9">
    <source>
        <dbReference type="Proteomes" id="UP001242811"/>
    </source>
</evidence>
<evidence type="ECO:0000256" key="5">
    <source>
        <dbReference type="ARBA" id="ARBA00023136"/>
    </source>
</evidence>
<evidence type="ECO:0000259" key="7">
    <source>
        <dbReference type="Pfam" id="PF00892"/>
    </source>
</evidence>
<feature type="transmembrane region" description="Helical" evidence="6">
    <location>
        <begin position="46"/>
        <end position="66"/>
    </location>
</feature>
<keyword evidence="3 6" id="KW-0812">Transmembrane</keyword>
<organism evidence="8 9">
    <name type="scientific">Paenibacillus brasilensis</name>
    <dbReference type="NCBI Taxonomy" id="128574"/>
    <lineage>
        <taxon>Bacteria</taxon>
        <taxon>Bacillati</taxon>
        <taxon>Bacillota</taxon>
        <taxon>Bacilli</taxon>
        <taxon>Bacillales</taxon>
        <taxon>Paenibacillaceae</taxon>
        <taxon>Paenibacillus</taxon>
    </lineage>
</organism>
<comment type="subcellular location">
    <subcellularLocation>
        <location evidence="1">Endomembrane system</location>
        <topology evidence="1">Multi-pass membrane protein</topology>
    </subcellularLocation>
</comment>
<evidence type="ECO:0000256" key="4">
    <source>
        <dbReference type="ARBA" id="ARBA00022989"/>
    </source>
</evidence>
<feature type="transmembrane region" description="Helical" evidence="6">
    <location>
        <begin position="78"/>
        <end position="95"/>
    </location>
</feature>
<sequence length="307" mass="33531">MTIPFAILPIYKAATRIYYGSTILALLIWSTSFIATKAAYISFPPLTLGLSRFIIASIVLGIVLLIKKEYVKVKPKDLATISFSGVLGITLYFSMENIGVSLTTASNAALIVASYPAITSLLELILYKVRISKYKICGIALAMIGVYFLTSVNEGSGGKNQLIGNLILIGTGFAWAFYTFMTRKVVDKYPPVTLSFYQTVAGSIFFIPLALLEKDSWQAPTTASLTLLIYLGVFCSVIAFLLYNYGLIKLSPSSSVSLMNLVPIFGVLFSVLLLQETITWRQIIGGMVVIIGVLLSAHQINSKQKEQ</sequence>
<keyword evidence="5 6" id="KW-0472">Membrane</keyword>
<evidence type="ECO:0000256" key="3">
    <source>
        <dbReference type="ARBA" id="ARBA00022692"/>
    </source>
</evidence>
<protein>
    <submittedName>
        <fullName evidence="8">Drug/metabolite transporter (DMT)-like permease</fullName>
    </submittedName>
</protein>
<feature type="transmembrane region" description="Helical" evidence="6">
    <location>
        <begin position="17"/>
        <end position="40"/>
    </location>
</feature>
<feature type="transmembrane region" description="Helical" evidence="6">
    <location>
        <begin position="134"/>
        <end position="150"/>
    </location>
</feature>
<reference evidence="8 9" key="1">
    <citation type="submission" date="2023-07" db="EMBL/GenBank/DDBJ databases">
        <title>Genomic Encyclopedia of Type Strains, Phase IV (KMG-IV): sequencing the most valuable type-strain genomes for metagenomic binning, comparative biology and taxonomic classification.</title>
        <authorList>
            <person name="Goeker M."/>
        </authorList>
    </citation>
    <scope>NUCLEOTIDE SEQUENCE [LARGE SCALE GENOMIC DNA]</scope>
    <source>
        <strain evidence="8 9">DSM 14914</strain>
    </source>
</reference>
<name>A0ABU0L5U5_9BACL</name>
<evidence type="ECO:0000313" key="8">
    <source>
        <dbReference type="EMBL" id="MDQ0496679.1"/>
    </source>
</evidence>
<evidence type="ECO:0000256" key="2">
    <source>
        <dbReference type="ARBA" id="ARBA00007362"/>
    </source>
</evidence>
<feature type="domain" description="EamA" evidence="7">
    <location>
        <begin position="163"/>
        <end position="296"/>
    </location>
</feature>
<accession>A0ABU0L5U5</accession>